<dbReference type="InterPro" id="IPR000120">
    <property type="entry name" value="Amidase"/>
</dbReference>
<dbReference type="InterPro" id="IPR023631">
    <property type="entry name" value="Amidase_dom"/>
</dbReference>
<accession>A0A4V2VD57</accession>
<dbReference type="EMBL" id="SMBK01000027">
    <property type="protein sequence ID" value="TCU31465.1"/>
    <property type="molecule type" value="Genomic_DNA"/>
</dbReference>
<comment type="similarity">
    <text evidence="1">Belongs to the amidase family.</text>
</comment>
<reference evidence="3 4" key="1">
    <citation type="submission" date="2019-03" db="EMBL/GenBank/DDBJ databases">
        <title>Genomic Encyclopedia of Type Strains, Phase IV (KMG-V): Genome sequencing to study the core and pangenomes of soil and plant-associated prokaryotes.</title>
        <authorList>
            <person name="Whitman W."/>
        </authorList>
    </citation>
    <scope>NUCLEOTIDE SEQUENCE [LARGE SCALE GENOMIC DNA]</scope>
    <source>
        <strain evidence="3 4">IE4868</strain>
    </source>
</reference>
<name>A0A4V2VD57_9HYPH</name>
<dbReference type="InterPro" id="IPR036928">
    <property type="entry name" value="AS_sf"/>
</dbReference>
<evidence type="ECO:0000259" key="2">
    <source>
        <dbReference type="Pfam" id="PF01425"/>
    </source>
</evidence>
<comment type="caution">
    <text evidence="3">The sequence shown here is derived from an EMBL/GenBank/DDBJ whole genome shotgun (WGS) entry which is preliminary data.</text>
</comment>
<dbReference type="NCBIfam" id="NF004815">
    <property type="entry name" value="PRK06169.1"/>
    <property type="match status" value="1"/>
</dbReference>
<dbReference type="PANTHER" id="PTHR11895:SF7">
    <property type="entry name" value="GLUTAMYL-TRNA(GLN) AMIDOTRANSFERASE SUBUNIT A, MITOCHONDRIAL"/>
    <property type="match status" value="1"/>
</dbReference>
<dbReference type="Pfam" id="PF01425">
    <property type="entry name" value="Amidase"/>
    <property type="match status" value="1"/>
</dbReference>
<dbReference type="Proteomes" id="UP000295507">
    <property type="component" value="Unassembled WGS sequence"/>
</dbReference>
<proteinExistence type="inferred from homology"/>
<evidence type="ECO:0000313" key="4">
    <source>
        <dbReference type="Proteomes" id="UP000295507"/>
    </source>
</evidence>
<dbReference type="RefSeq" id="WP_132554196.1">
    <property type="nucleotide sequence ID" value="NZ_SMBK01000027.1"/>
</dbReference>
<dbReference type="SUPFAM" id="SSF75304">
    <property type="entry name" value="Amidase signature (AS) enzymes"/>
    <property type="match status" value="1"/>
</dbReference>
<organism evidence="3 4">
    <name type="scientific">Rhizobium azibense</name>
    <dbReference type="NCBI Taxonomy" id="1136135"/>
    <lineage>
        <taxon>Bacteria</taxon>
        <taxon>Pseudomonadati</taxon>
        <taxon>Pseudomonadota</taxon>
        <taxon>Alphaproteobacteria</taxon>
        <taxon>Hyphomicrobiales</taxon>
        <taxon>Rhizobiaceae</taxon>
        <taxon>Rhizobium/Agrobacterium group</taxon>
        <taxon>Rhizobium</taxon>
    </lineage>
</organism>
<keyword evidence="3" id="KW-0808">Transferase</keyword>
<protein>
    <submittedName>
        <fullName evidence="3">Aspartyl-tRNA(Asn)/glutamyl-tRNA(Gln) amidotransferase subunit A</fullName>
    </submittedName>
</protein>
<dbReference type="GO" id="GO:0016740">
    <property type="term" value="F:transferase activity"/>
    <property type="evidence" value="ECO:0007669"/>
    <property type="project" value="UniProtKB-KW"/>
</dbReference>
<evidence type="ECO:0000256" key="1">
    <source>
        <dbReference type="ARBA" id="ARBA00009199"/>
    </source>
</evidence>
<dbReference type="AlphaFoldDB" id="A0A4V2VD57"/>
<evidence type="ECO:0000313" key="3">
    <source>
        <dbReference type="EMBL" id="TCU31465.1"/>
    </source>
</evidence>
<feature type="domain" description="Amidase" evidence="2">
    <location>
        <begin position="31"/>
        <end position="449"/>
    </location>
</feature>
<dbReference type="PANTHER" id="PTHR11895">
    <property type="entry name" value="TRANSAMIDASE"/>
    <property type="match status" value="1"/>
</dbReference>
<dbReference type="Gene3D" id="3.90.1300.10">
    <property type="entry name" value="Amidase signature (AS) domain"/>
    <property type="match status" value="1"/>
</dbReference>
<sequence length="485" mass="52752">MLRQSSSTIRDMTACEAVELLRQRRISPLEIANDCLNRIDEINPSLNAFCWVDRDGALKAARLSEERWFRGAPLGALDGIPATIKDLTLTIGMPTRRGSATTSDAGPWNVDAPVSARLREAGAILVGKTTSPEFGWKGVTDSPLFGVTRNPWDKELTPGGSSGGAGVAAALNLGMLHQGSDAGGSIRIPASFTGTFGFKPTFGYVAQWPESAMRTLSHLGPMTRTVPDAELMMTVISGRDPRDGFSGPDYPKSIAVDLERLEGCRIAYSADLGYVDVSEDIRRVTDAAVEQARALGAIITEIDPGFSDPIDTIEVLWCAGAARVLRSLDDQQAELLDPGFREMAQRGLNISLAEYQAAEMARSELAAQMSAFHQEHEFLLTPTMPLPPFPVGRVVPDPSIKKWAAWTPFTYPFNLTQQPAASLASGLDAKRLPVGLQVVGARHNDRRLLSVCRILEKQLGRLVPPCIARFHHTRPRARITERCLT</sequence>
<gene>
    <name evidence="3" type="ORF">EV129_12720</name>
</gene>